<dbReference type="EMBL" id="JBBPBN010000017">
    <property type="protein sequence ID" value="KAK9019762.1"/>
    <property type="molecule type" value="Genomic_DNA"/>
</dbReference>
<name>A0ABR2S4B8_9ROSI</name>
<organism evidence="1 2">
    <name type="scientific">Hibiscus sabdariffa</name>
    <name type="common">roselle</name>
    <dbReference type="NCBI Taxonomy" id="183260"/>
    <lineage>
        <taxon>Eukaryota</taxon>
        <taxon>Viridiplantae</taxon>
        <taxon>Streptophyta</taxon>
        <taxon>Embryophyta</taxon>
        <taxon>Tracheophyta</taxon>
        <taxon>Spermatophyta</taxon>
        <taxon>Magnoliopsida</taxon>
        <taxon>eudicotyledons</taxon>
        <taxon>Gunneridae</taxon>
        <taxon>Pentapetalae</taxon>
        <taxon>rosids</taxon>
        <taxon>malvids</taxon>
        <taxon>Malvales</taxon>
        <taxon>Malvaceae</taxon>
        <taxon>Malvoideae</taxon>
        <taxon>Hibiscus</taxon>
    </lineage>
</organism>
<dbReference type="Proteomes" id="UP001396334">
    <property type="component" value="Unassembled WGS sequence"/>
</dbReference>
<sequence length="95" mass="10741">MVSFDCSLSNCSFLVFLQSWAETHHQFGRSMFAARVLLENGLFWRIGNHEKISIRHDGWLHFDNGRIKTGYNDLNATAGVGNFLQGAQMKDGMCS</sequence>
<reference evidence="1 2" key="1">
    <citation type="journal article" date="2024" name="G3 (Bethesda)">
        <title>Genome assembly of Hibiscus sabdariffa L. provides insights into metabolisms of medicinal natural products.</title>
        <authorList>
            <person name="Kim T."/>
        </authorList>
    </citation>
    <scope>NUCLEOTIDE SEQUENCE [LARGE SCALE GENOMIC DNA]</scope>
    <source>
        <strain evidence="1">TK-2024</strain>
        <tissue evidence="1">Old leaves</tissue>
    </source>
</reference>
<accession>A0ABR2S4B8</accession>
<proteinExistence type="predicted"/>
<evidence type="ECO:0000313" key="1">
    <source>
        <dbReference type="EMBL" id="KAK9019762.1"/>
    </source>
</evidence>
<keyword evidence="2" id="KW-1185">Reference proteome</keyword>
<protein>
    <submittedName>
        <fullName evidence="1">Uncharacterized protein</fullName>
    </submittedName>
</protein>
<gene>
    <name evidence="1" type="ORF">V6N11_054270</name>
</gene>
<comment type="caution">
    <text evidence="1">The sequence shown here is derived from an EMBL/GenBank/DDBJ whole genome shotgun (WGS) entry which is preliminary data.</text>
</comment>
<evidence type="ECO:0000313" key="2">
    <source>
        <dbReference type="Proteomes" id="UP001396334"/>
    </source>
</evidence>